<dbReference type="EMBL" id="BGZK01006504">
    <property type="protein sequence ID" value="GBO99147.1"/>
    <property type="molecule type" value="Genomic_DNA"/>
</dbReference>
<feature type="region of interest" description="Disordered" evidence="1">
    <location>
        <begin position="1"/>
        <end position="55"/>
    </location>
</feature>
<evidence type="ECO:0000313" key="3">
    <source>
        <dbReference type="Proteomes" id="UP000299102"/>
    </source>
</evidence>
<keyword evidence="3" id="KW-1185">Reference proteome</keyword>
<organism evidence="2 3">
    <name type="scientific">Eumeta variegata</name>
    <name type="common">Bagworm moth</name>
    <name type="synonym">Eumeta japonica</name>
    <dbReference type="NCBI Taxonomy" id="151549"/>
    <lineage>
        <taxon>Eukaryota</taxon>
        <taxon>Metazoa</taxon>
        <taxon>Ecdysozoa</taxon>
        <taxon>Arthropoda</taxon>
        <taxon>Hexapoda</taxon>
        <taxon>Insecta</taxon>
        <taxon>Pterygota</taxon>
        <taxon>Neoptera</taxon>
        <taxon>Endopterygota</taxon>
        <taxon>Lepidoptera</taxon>
        <taxon>Glossata</taxon>
        <taxon>Ditrysia</taxon>
        <taxon>Tineoidea</taxon>
        <taxon>Psychidae</taxon>
        <taxon>Oiketicinae</taxon>
        <taxon>Eumeta</taxon>
    </lineage>
</organism>
<feature type="compositionally biased region" description="Polar residues" evidence="1">
    <location>
        <begin position="39"/>
        <end position="55"/>
    </location>
</feature>
<accession>A0A4C1SD74</accession>
<evidence type="ECO:0000256" key="1">
    <source>
        <dbReference type="SAM" id="MobiDB-lite"/>
    </source>
</evidence>
<evidence type="ECO:0000313" key="2">
    <source>
        <dbReference type="EMBL" id="GBO99147.1"/>
    </source>
</evidence>
<name>A0A4C1SD74_EUMVA</name>
<sequence length="134" mass="15495">MAFSLNQKNKKRKTKQAIPVINSKGSQPVSLASKRAKPETTNYPAKQSKQTNNQLDNQLHTQTFKQLVCLPAYLPVMPLGSDVICYTFSLTIWTSLRHSPDSDWIEFDFLPIQDWLYFEYTAFETNNSFLLRET</sequence>
<reference evidence="2 3" key="1">
    <citation type="journal article" date="2019" name="Commun. Biol.">
        <title>The bagworm genome reveals a unique fibroin gene that provides high tensile strength.</title>
        <authorList>
            <person name="Kono N."/>
            <person name="Nakamura H."/>
            <person name="Ohtoshi R."/>
            <person name="Tomita M."/>
            <person name="Numata K."/>
            <person name="Arakawa K."/>
        </authorList>
    </citation>
    <scope>NUCLEOTIDE SEQUENCE [LARGE SCALE GENOMIC DNA]</scope>
</reference>
<gene>
    <name evidence="2" type="ORF">EVAR_73219_1</name>
</gene>
<proteinExistence type="predicted"/>
<protein>
    <submittedName>
        <fullName evidence="2">Uncharacterized protein</fullName>
    </submittedName>
</protein>
<dbReference type="Proteomes" id="UP000299102">
    <property type="component" value="Unassembled WGS sequence"/>
</dbReference>
<dbReference type="AlphaFoldDB" id="A0A4C1SD74"/>
<comment type="caution">
    <text evidence="2">The sequence shown here is derived from an EMBL/GenBank/DDBJ whole genome shotgun (WGS) entry which is preliminary data.</text>
</comment>